<evidence type="ECO:0000313" key="3">
    <source>
        <dbReference type="Proteomes" id="UP000595691"/>
    </source>
</evidence>
<feature type="domain" description="DUF4183" evidence="1">
    <location>
        <begin position="38"/>
        <end position="107"/>
    </location>
</feature>
<accession>A0ABX7E401</accession>
<gene>
    <name evidence="2" type="ORF">I5776_03395</name>
</gene>
<evidence type="ECO:0000259" key="1">
    <source>
        <dbReference type="Pfam" id="PF13799"/>
    </source>
</evidence>
<name>A0ABX7E401_9BACI</name>
<reference evidence="2 3" key="1">
    <citation type="submission" date="2020-11" db="EMBL/GenBank/DDBJ databases">
        <title>Taxonomic evaluation of the Bacillus sporothermodurans group of bacteria based on whole genome sequences.</title>
        <authorList>
            <person name="Fiedler G."/>
            <person name="Herbstmann A.-D."/>
            <person name="Doll E."/>
            <person name="Wenning M."/>
            <person name="Brinks E."/>
            <person name="Kabisch J."/>
            <person name="Breitenwieser F."/>
            <person name="Lappann M."/>
            <person name="Boehnlein C."/>
            <person name="Franz C."/>
        </authorList>
    </citation>
    <scope>NUCLEOTIDE SEQUENCE [LARGE SCALE GENOMIC DNA]</scope>
    <source>
        <strain evidence="2 3">JCM 19841</strain>
    </source>
</reference>
<keyword evidence="3" id="KW-1185">Reference proteome</keyword>
<proteinExistence type="predicted"/>
<dbReference type="Pfam" id="PF13799">
    <property type="entry name" value="DUF4183"/>
    <property type="match status" value="1"/>
</dbReference>
<sequence>MAPKNNKIPGPSLQFPIIYQETIRVKLPQSTDIKTFYTYSDGKKRVYYDRDGAEEGSQILDPNTVSFVNVFINAVLQPIQNFKISQGEFQILTSELPIKGVPIILQFITIY</sequence>
<dbReference type="RefSeq" id="WP_202778973.1">
    <property type="nucleotide sequence ID" value="NZ_CP065425.1"/>
</dbReference>
<dbReference type="EMBL" id="CP065425">
    <property type="protein sequence ID" value="QQZ10025.1"/>
    <property type="molecule type" value="Genomic_DNA"/>
</dbReference>
<evidence type="ECO:0000313" key="2">
    <source>
        <dbReference type="EMBL" id="QQZ10025.1"/>
    </source>
</evidence>
<organism evidence="2 3">
    <name type="scientific">Heyndrickxia vini</name>
    <dbReference type="NCBI Taxonomy" id="1476025"/>
    <lineage>
        <taxon>Bacteria</taxon>
        <taxon>Bacillati</taxon>
        <taxon>Bacillota</taxon>
        <taxon>Bacilli</taxon>
        <taxon>Bacillales</taxon>
        <taxon>Bacillaceae</taxon>
        <taxon>Heyndrickxia</taxon>
    </lineage>
</organism>
<dbReference type="Proteomes" id="UP000595691">
    <property type="component" value="Chromosome"/>
</dbReference>
<protein>
    <submittedName>
        <fullName evidence="2">DUF4183 domain-containing protein</fullName>
    </submittedName>
</protein>
<dbReference type="InterPro" id="IPR025237">
    <property type="entry name" value="DUF4183"/>
</dbReference>